<comment type="caution">
    <text evidence="4">The sequence shown here is derived from an EMBL/GenBank/DDBJ whole genome shotgun (WGS) entry which is preliminary data.</text>
</comment>
<dbReference type="InterPro" id="IPR013763">
    <property type="entry name" value="Cyclin-like_dom"/>
</dbReference>
<feature type="domain" description="Cyclin-like" evidence="3">
    <location>
        <begin position="120"/>
        <end position="202"/>
    </location>
</feature>
<dbReference type="InterPro" id="IPR036915">
    <property type="entry name" value="Cyclin-like_sf"/>
</dbReference>
<dbReference type="PANTHER" id="PTHR11618:SF13">
    <property type="entry name" value="TRANSCRIPTION INITIATION FACTOR IIB"/>
    <property type="match status" value="1"/>
</dbReference>
<dbReference type="STRING" id="299467.A0A443RYY5"/>
<dbReference type="InterPro" id="IPR013150">
    <property type="entry name" value="TFIIB_cyclin"/>
</dbReference>
<dbReference type="PRINTS" id="PR00685">
    <property type="entry name" value="TIFACTORIIB"/>
</dbReference>
<dbReference type="OrthoDB" id="25790at2759"/>
<keyword evidence="5" id="KW-1185">Reference proteome</keyword>
<dbReference type="Pfam" id="PF00382">
    <property type="entry name" value="TFIIB"/>
    <property type="match status" value="2"/>
</dbReference>
<evidence type="ECO:0000313" key="5">
    <source>
        <dbReference type="Proteomes" id="UP000288716"/>
    </source>
</evidence>
<evidence type="ECO:0000256" key="2">
    <source>
        <dbReference type="ARBA" id="ARBA00023163"/>
    </source>
</evidence>
<dbReference type="Gene3D" id="1.10.472.10">
    <property type="entry name" value="Cyclin-like"/>
    <property type="match status" value="2"/>
</dbReference>
<dbReference type="CDD" id="cd00043">
    <property type="entry name" value="CYCLIN_SF"/>
    <property type="match status" value="1"/>
</dbReference>
<dbReference type="InterPro" id="IPR000812">
    <property type="entry name" value="TFIIB"/>
</dbReference>
<dbReference type="Proteomes" id="UP000288716">
    <property type="component" value="Unassembled WGS sequence"/>
</dbReference>
<keyword evidence="2" id="KW-0804">Transcription</keyword>
<gene>
    <name evidence="4" type="ORF">B4U80_12070</name>
</gene>
<dbReference type="GO" id="GO:0097550">
    <property type="term" value="C:transcription preinitiation complex"/>
    <property type="evidence" value="ECO:0007669"/>
    <property type="project" value="TreeGrafter"/>
</dbReference>
<protein>
    <submittedName>
        <fullName evidence="4">Transcription initiation factor IIB-like protein</fullName>
    </submittedName>
</protein>
<feature type="domain" description="Cyclin-like" evidence="3">
    <location>
        <begin position="24"/>
        <end position="106"/>
    </location>
</feature>
<dbReference type="GO" id="GO:0017025">
    <property type="term" value="F:TBP-class protein binding"/>
    <property type="evidence" value="ECO:0007669"/>
    <property type="project" value="InterPro"/>
</dbReference>
<dbReference type="GO" id="GO:0070897">
    <property type="term" value="P:transcription preinitiation complex assembly"/>
    <property type="evidence" value="ECO:0007669"/>
    <property type="project" value="InterPro"/>
</dbReference>
<dbReference type="GO" id="GO:0003743">
    <property type="term" value="F:translation initiation factor activity"/>
    <property type="evidence" value="ECO:0007669"/>
    <property type="project" value="UniProtKB-KW"/>
</dbReference>
<accession>A0A443RYY5</accession>
<name>A0A443RYY5_9ACAR</name>
<keyword evidence="4" id="KW-0648">Protein biosynthesis</keyword>
<dbReference type="SUPFAM" id="SSF47954">
    <property type="entry name" value="Cyclin-like"/>
    <property type="match status" value="2"/>
</dbReference>
<keyword evidence="4" id="KW-0396">Initiation factor</keyword>
<evidence type="ECO:0000256" key="1">
    <source>
        <dbReference type="ARBA" id="ARBA00023015"/>
    </source>
</evidence>
<dbReference type="VEuPathDB" id="VectorBase:LDEU011581"/>
<dbReference type="AlphaFoldDB" id="A0A443RYY5"/>
<proteinExistence type="predicted"/>
<evidence type="ECO:0000313" key="4">
    <source>
        <dbReference type="EMBL" id="RWS20459.1"/>
    </source>
</evidence>
<keyword evidence="1" id="KW-0805">Transcription regulation</keyword>
<dbReference type="SMART" id="SM00385">
    <property type="entry name" value="CYCLIN"/>
    <property type="match status" value="2"/>
</dbReference>
<evidence type="ECO:0000259" key="3">
    <source>
        <dbReference type="SMART" id="SM00385"/>
    </source>
</evidence>
<sequence length="204" mass="23000">MLAYFKQRIKLESQLDEELTASCPEIVKLCKSLSFPFPVIHETLKVYEKIKEADIEKKQRKNRALVATCIFIGCRNANLPKPLKEICRLTRSSIKETTRNYYIISKKCQLVYNVSDLVKNYVAMICEKLHIPVNIQHEALTLATTGLDTTGVCGRRPKTVAASAVYVVCERSGFFQITLSKLAEETQTNVATLRVVVGLLSSKQ</sequence>
<dbReference type="GO" id="GO:0005634">
    <property type="term" value="C:nucleus"/>
    <property type="evidence" value="ECO:0007669"/>
    <property type="project" value="TreeGrafter"/>
</dbReference>
<organism evidence="4 5">
    <name type="scientific">Leptotrombidium deliense</name>
    <dbReference type="NCBI Taxonomy" id="299467"/>
    <lineage>
        <taxon>Eukaryota</taxon>
        <taxon>Metazoa</taxon>
        <taxon>Ecdysozoa</taxon>
        <taxon>Arthropoda</taxon>
        <taxon>Chelicerata</taxon>
        <taxon>Arachnida</taxon>
        <taxon>Acari</taxon>
        <taxon>Acariformes</taxon>
        <taxon>Trombidiformes</taxon>
        <taxon>Prostigmata</taxon>
        <taxon>Anystina</taxon>
        <taxon>Parasitengona</taxon>
        <taxon>Trombiculoidea</taxon>
        <taxon>Trombiculidae</taxon>
        <taxon>Leptotrombidium</taxon>
    </lineage>
</organism>
<reference evidence="4 5" key="1">
    <citation type="journal article" date="2018" name="Gigascience">
        <title>Genomes of trombidid mites reveal novel predicted allergens and laterally-transferred genes associated with secondary metabolism.</title>
        <authorList>
            <person name="Dong X."/>
            <person name="Chaisiri K."/>
            <person name="Xia D."/>
            <person name="Armstrong S.D."/>
            <person name="Fang Y."/>
            <person name="Donnelly M.J."/>
            <person name="Kadowaki T."/>
            <person name="McGarry J.W."/>
            <person name="Darby A.C."/>
            <person name="Makepeace B.L."/>
        </authorList>
    </citation>
    <scope>NUCLEOTIDE SEQUENCE [LARGE SCALE GENOMIC DNA]</scope>
    <source>
        <strain evidence="4">UoL-UT</strain>
    </source>
</reference>
<dbReference type="EMBL" id="NCKV01017416">
    <property type="protein sequence ID" value="RWS20459.1"/>
    <property type="molecule type" value="Genomic_DNA"/>
</dbReference>
<dbReference type="PANTHER" id="PTHR11618">
    <property type="entry name" value="TRANSCRIPTION INITIATION FACTOR IIB-RELATED"/>
    <property type="match status" value="1"/>
</dbReference>